<dbReference type="Pfam" id="PF00271">
    <property type="entry name" value="Helicase_C"/>
    <property type="match status" value="1"/>
</dbReference>
<protein>
    <submittedName>
        <fullName evidence="7">Uncharacterized protein</fullName>
    </submittedName>
</protein>
<evidence type="ECO:0000256" key="2">
    <source>
        <dbReference type="ARBA" id="ARBA00022801"/>
    </source>
</evidence>
<evidence type="ECO:0000259" key="5">
    <source>
        <dbReference type="PROSITE" id="PS51192"/>
    </source>
</evidence>
<dbReference type="EMBL" id="JAVRRD010000031">
    <property type="protein sequence ID" value="KAK5046235.1"/>
    <property type="molecule type" value="Genomic_DNA"/>
</dbReference>
<feature type="domain" description="Helicase C-terminal" evidence="6">
    <location>
        <begin position="793"/>
        <end position="941"/>
    </location>
</feature>
<gene>
    <name evidence="7" type="ORF">LTR84_008378</name>
</gene>
<dbReference type="SMART" id="SM00487">
    <property type="entry name" value="DEXDc"/>
    <property type="match status" value="1"/>
</dbReference>
<evidence type="ECO:0000259" key="6">
    <source>
        <dbReference type="PROSITE" id="PS51194"/>
    </source>
</evidence>
<feature type="domain" description="Helicase ATP-binding" evidence="5">
    <location>
        <begin position="386"/>
        <end position="573"/>
    </location>
</feature>
<dbReference type="PANTHER" id="PTHR45626">
    <property type="entry name" value="TRANSCRIPTION TERMINATION FACTOR 2-RELATED"/>
    <property type="match status" value="1"/>
</dbReference>
<organism evidence="7 8">
    <name type="scientific">Exophiala bonariae</name>
    <dbReference type="NCBI Taxonomy" id="1690606"/>
    <lineage>
        <taxon>Eukaryota</taxon>
        <taxon>Fungi</taxon>
        <taxon>Dikarya</taxon>
        <taxon>Ascomycota</taxon>
        <taxon>Pezizomycotina</taxon>
        <taxon>Eurotiomycetes</taxon>
        <taxon>Chaetothyriomycetidae</taxon>
        <taxon>Chaetothyriales</taxon>
        <taxon>Herpotrichiellaceae</taxon>
        <taxon>Exophiala</taxon>
    </lineage>
</organism>
<dbReference type="InterPro" id="IPR000330">
    <property type="entry name" value="SNF2_N"/>
</dbReference>
<dbReference type="CDD" id="cd18793">
    <property type="entry name" value="SF2_C_SNF"/>
    <property type="match status" value="1"/>
</dbReference>
<dbReference type="InterPro" id="IPR014001">
    <property type="entry name" value="Helicase_ATP-bd"/>
</dbReference>
<evidence type="ECO:0000256" key="3">
    <source>
        <dbReference type="ARBA" id="ARBA00022840"/>
    </source>
</evidence>
<name>A0AAV9MXF4_9EURO</name>
<evidence type="ECO:0000313" key="7">
    <source>
        <dbReference type="EMBL" id="KAK5046235.1"/>
    </source>
</evidence>
<comment type="caution">
    <text evidence="7">The sequence shown here is derived from an EMBL/GenBank/DDBJ whole genome shotgun (WGS) entry which is preliminary data.</text>
</comment>
<dbReference type="Pfam" id="PF00176">
    <property type="entry name" value="SNF2-rel_dom"/>
    <property type="match status" value="1"/>
</dbReference>
<dbReference type="InterPro" id="IPR027417">
    <property type="entry name" value="P-loop_NTPase"/>
</dbReference>
<dbReference type="RefSeq" id="XP_064701829.1">
    <property type="nucleotide sequence ID" value="XM_064851924.1"/>
</dbReference>
<dbReference type="InterPro" id="IPR050628">
    <property type="entry name" value="SNF2_RAD54_helicase_TF"/>
</dbReference>
<dbReference type="GO" id="GO:0008094">
    <property type="term" value="F:ATP-dependent activity, acting on DNA"/>
    <property type="evidence" value="ECO:0007669"/>
    <property type="project" value="TreeGrafter"/>
</dbReference>
<dbReference type="PANTHER" id="PTHR45626:SF52">
    <property type="entry name" value="SINGLE-STRANDED DNA-DEPENDENT ATPASE (EUROFUNG)"/>
    <property type="match status" value="1"/>
</dbReference>
<dbReference type="Proteomes" id="UP001358417">
    <property type="component" value="Unassembled WGS sequence"/>
</dbReference>
<sequence>MKRVREVGEGSSESDEDSPAKRVAQDVDIAWTADLDPQPWPEMLTTILGVEEAGDDVDSAEDSDDVLSLASAPQTEHGTKVSIDRAALEEVGTRIDTWAASMMRNQHETVQREFDEMWQDSFDGTDNSQSDRMQCFRMIHNRRARLFGDMQVLRRKLVAINRSEKSWARCTFIADSTTGFLKLDDGSLCAQLDHHLFSPLQTLDQMPSIRILAYVRIDGWMRIIDRAKRPKDAETNVDLNIYGAVSARTAVGDLLSDQGIYLQNPKHCEEDVEYENPHMLALEDVEHDGDEMDVENMDWQPETSRPPDIQQTIKDICSEETRDRQYPEEQEYMHVTVPLLPHQKQAIPFMIEREAGPIPAEHKLWKWTETEAQSGFQHQITKSWTQEPRMETGGGILADDPGMGKTLSMLGLIGRRLADARTWSDNHEDDQPESNVSRLTKVRSNATLVVVPSFQVMEVWLTQVKDFLDTSLQALKYHGRYRPKQVDKVARADIVFTTYHTLATERKANKNILRSIHWFRIILDEAHYIRRQSTGLYAAVNELEACNRWCLTGTPVQNKWEDLGALFAFIRASPFNNISVFRKYVVSTFSCDPVVARQNLSLLMNSVCMRRKIERLKLPPVTERVHYVELSQAERTQYDKTLNSMFWELSHGSREQASGTPFARFQIQLQLRRLCNHGTFQKPWSSGALSAKAQREDIINSLGQDADVMCSLCHGRTPMLIARFNESRTPQQRVQFTCDECTAERFQSADQSSSAGTGDRSYPEAAELLPLAVRENDVGPQGFSAKMQMLVDDVNQDLATTKSIIFSSWTRSLDLVQVHLQRLNIAYLRVDGNTESNNRQPTFDAFNDDESIRVLLMTTGTGAYGLNLTIANRIFILEPQWNPGVEFQAIARAQRLLQKQTVIVTRYVVRGTVEEDVSRQQQSKLKRVELLSAVASTAVVS</sequence>
<dbReference type="PROSITE" id="PS51194">
    <property type="entry name" value="HELICASE_CTER"/>
    <property type="match status" value="1"/>
</dbReference>
<dbReference type="Gene3D" id="3.40.50.10810">
    <property type="entry name" value="Tandem AAA-ATPase domain"/>
    <property type="match status" value="1"/>
</dbReference>
<dbReference type="Gene3D" id="3.40.50.300">
    <property type="entry name" value="P-loop containing nucleotide triphosphate hydrolases"/>
    <property type="match status" value="1"/>
</dbReference>
<dbReference type="GO" id="GO:0005524">
    <property type="term" value="F:ATP binding"/>
    <property type="evidence" value="ECO:0007669"/>
    <property type="project" value="UniProtKB-KW"/>
</dbReference>
<evidence type="ECO:0000256" key="4">
    <source>
        <dbReference type="SAM" id="MobiDB-lite"/>
    </source>
</evidence>
<accession>A0AAV9MXF4</accession>
<keyword evidence="2" id="KW-0378">Hydrolase</keyword>
<dbReference type="InterPro" id="IPR038718">
    <property type="entry name" value="SNF2-like_sf"/>
</dbReference>
<dbReference type="CDD" id="cd18008">
    <property type="entry name" value="DEXDc_SHPRH-like"/>
    <property type="match status" value="1"/>
</dbReference>
<evidence type="ECO:0000313" key="8">
    <source>
        <dbReference type="Proteomes" id="UP001358417"/>
    </source>
</evidence>
<keyword evidence="3" id="KW-0067">ATP-binding</keyword>
<dbReference type="GO" id="GO:0005634">
    <property type="term" value="C:nucleus"/>
    <property type="evidence" value="ECO:0007669"/>
    <property type="project" value="TreeGrafter"/>
</dbReference>
<keyword evidence="1" id="KW-0547">Nucleotide-binding</keyword>
<keyword evidence="8" id="KW-1185">Reference proteome</keyword>
<dbReference type="InterPro" id="IPR049730">
    <property type="entry name" value="SNF2/RAD54-like_C"/>
</dbReference>
<proteinExistence type="predicted"/>
<dbReference type="AlphaFoldDB" id="A0AAV9MXF4"/>
<dbReference type="InterPro" id="IPR001650">
    <property type="entry name" value="Helicase_C-like"/>
</dbReference>
<dbReference type="SMART" id="SM00490">
    <property type="entry name" value="HELICc"/>
    <property type="match status" value="1"/>
</dbReference>
<feature type="region of interest" description="Disordered" evidence="4">
    <location>
        <begin position="1"/>
        <end position="25"/>
    </location>
</feature>
<dbReference type="GO" id="GO:0006281">
    <property type="term" value="P:DNA repair"/>
    <property type="evidence" value="ECO:0007669"/>
    <property type="project" value="TreeGrafter"/>
</dbReference>
<reference evidence="7 8" key="1">
    <citation type="submission" date="2023-08" db="EMBL/GenBank/DDBJ databases">
        <title>Black Yeasts Isolated from many extreme environments.</title>
        <authorList>
            <person name="Coleine C."/>
            <person name="Stajich J.E."/>
            <person name="Selbmann L."/>
        </authorList>
    </citation>
    <scope>NUCLEOTIDE SEQUENCE [LARGE SCALE GENOMIC DNA]</scope>
    <source>
        <strain evidence="7 8">CCFEE 5792</strain>
    </source>
</reference>
<dbReference type="GeneID" id="89976541"/>
<dbReference type="SUPFAM" id="SSF52540">
    <property type="entry name" value="P-loop containing nucleoside triphosphate hydrolases"/>
    <property type="match status" value="2"/>
</dbReference>
<evidence type="ECO:0000256" key="1">
    <source>
        <dbReference type="ARBA" id="ARBA00022741"/>
    </source>
</evidence>
<dbReference type="PROSITE" id="PS51192">
    <property type="entry name" value="HELICASE_ATP_BIND_1"/>
    <property type="match status" value="1"/>
</dbReference>
<dbReference type="GO" id="GO:0016787">
    <property type="term" value="F:hydrolase activity"/>
    <property type="evidence" value="ECO:0007669"/>
    <property type="project" value="UniProtKB-KW"/>
</dbReference>